<accession>A0A2N9HDC4</accession>
<proteinExistence type="predicted"/>
<gene>
    <name evidence="1" type="ORF">FSB_LOCUS38034</name>
</gene>
<name>A0A2N9HDC4_FAGSY</name>
<protein>
    <submittedName>
        <fullName evidence="1">Uncharacterized protein</fullName>
    </submittedName>
</protein>
<dbReference type="EMBL" id="OIVN01003301">
    <property type="protein sequence ID" value="SPD10152.1"/>
    <property type="molecule type" value="Genomic_DNA"/>
</dbReference>
<sequence length="551" mass="59547">MVMANTIDHTIAAVKTDAVATETAYGVTVEATNDVEFNESESFDGALKSVFPFILQNKSIWRKRCLEAQETPIDFCKKAVEEVKDEDTEVDAAETTSEEEAVVVEVTFDDEATAIDASSGEEVTVAEANTDEDSISMDELEAVEAVVASASNSRSIKKAFYEHIAAKTVTSAVRVVETEVIAITNSAAEETPGSEEVPMHISDIPEGNVVEDSSIDENPVIGTNFGIGVTQTGRAEAAASENPVLADVLPDSDISVVEGTFAQDPADDISMEDMANTYDSYDTVLAGIGDHVADTQTADLKVAALAMIHMSPTKTGKSGGHGLIPICRPPFSEYGLIPICCSPFGPLAESGNEAVAEEGRRHQTAAVESTAMGQPGLLSTTRSATLGSSVLAEMDVFFLEFNRMSINSHHAEHFWIFDYVKVKFHGFRVPREGVQFLEALWKKYGNCATYLKLVAAAYGVIAEATDDVVAKVTDEVIAKIVENASNMQEILAVNDVIALGMIPKQDSQHRRVIKDIAEVHDYILMYEYKHKDVIDVADFEEIAPKIGTVIR</sequence>
<organism evidence="1">
    <name type="scientific">Fagus sylvatica</name>
    <name type="common">Beechnut</name>
    <dbReference type="NCBI Taxonomy" id="28930"/>
    <lineage>
        <taxon>Eukaryota</taxon>
        <taxon>Viridiplantae</taxon>
        <taxon>Streptophyta</taxon>
        <taxon>Embryophyta</taxon>
        <taxon>Tracheophyta</taxon>
        <taxon>Spermatophyta</taxon>
        <taxon>Magnoliopsida</taxon>
        <taxon>eudicotyledons</taxon>
        <taxon>Gunneridae</taxon>
        <taxon>Pentapetalae</taxon>
        <taxon>rosids</taxon>
        <taxon>fabids</taxon>
        <taxon>Fagales</taxon>
        <taxon>Fagaceae</taxon>
        <taxon>Fagus</taxon>
    </lineage>
</organism>
<reference evidence="1" key="1">
    <citation type="submission" date="2018-02" db="EMBL/GenBank/DDBJ databases">
        <authorList>
            <person name="Cohen D.B."/>
            <person name="Kent A.D."/>
        </authorList>
    </citation>
    <scope>NUCLEOTIDE SEQUENCE</scope>
</reference>
<dbReference type="AlphaFoldDB" id="A0A2N9HDC4"/>
<evidence type="ECO:0000313" key="1">
    <source>
        <dbReference type="EMBL" id="SPD10152.1"/>
    </source>
</evidence>